<protein>
    <submittedName>
        <fullName evidence="2">Unannotated protein</fullName>
    </submittedName>
</protein>
<evidence type="ECO:0000313" key="2">
    <source>
        <dbReference type="EMBL" id="CAB4921618.1"/>
    </source>
</evidence>
<dbReference type="AlphaFoldDB" id="A0A6J7HQE4"/>
<name>A0A6J7HQE4_9ZZZZ</name>
<dbReference type="SUPFAM" id="SSF51905">
    <property type="entry name" value="FAD/NAD(P)-binding domain"/>
    <property type="match status" value="1"/>
</dbReference>
<accession>A0A6J7HQE4</accession>
<dbReference type="PANTHER" id="PTHR42841">
    <property type="entry name" value="AMINE OXIDASE"/>
    <property type="match status" value="1"/>
</dbReference>
<dbReference type="Gene3D" id="3.50.50.60">
    <property type="entry name" value="FAD/NAD(P)-binding domain"/>
    <property type="match status" value="1"/>
</dbReference>
<proteinExistence type="predicted"/>
<gene>
    <name evidence="2" type="ORF">UFOPK3733_00105</name>
</gene>
<dbReference type="InterPro" id="IPR002937">
    <property type="entry name" value="Amino_oxidase"/>
</dbReference>
<dbReference type="GO" id="GO:0016491">
    <property type="term" value="F:oxidoreductase activity"/>
    <property type="evidence" value="ECO:0007669"/>
    <property type="project" value="InterPro"/>
</dbReference>
<dbReference type="EMBL" id="CAFBNC010000002">
    <property type="protein sequence ID" value="CAB4921618.1"/>
    <property type="molecule type" value="Genomic_DNA"/>
</dbReference>
<dbReference type="InterPro" id="IPR036188">
    <property type="entry name" value="FAD/NAD-bd_sf"/>
</dbReference>
<organism evidence="2">
    <name type="scientific">freshwater metagenome</name>
    <dbReference type="NCBI Taxonomy" id="449393"/>
    <lineage>
        <taxon>unclassified sequences</taxon>
        <taxon>metagenomes</taxon>
        <taxon>ecological metagenomes</taxon>
    </lineage>
</organism>
<evidence type="ECO:0000259" key="1">
    <source>
        <dbReference type="Pfam" id="PF01593"/>
    </source>
</evidence>
<reference evidence="2" key="1">
    <citation type="submission" date="2020-05" db="EMBL/GenBank/DDBJ databases">
        <authorList>
            <person name="Chiriac C."/>
            <person name="Salcher M."/>
            <person name="Ghai R."/>
            <person name="Kavagutti S V."/>
        </authorList>
    </citation>
    <scope>NUCLEOTIDE SEQUENCE</scope>
</reference>
<feature type="domain" description="Amine oxidase" evidence="1">
    <location>
        <begin position="12"/>
        <end position="407"/>
    </location>
</feature>
<dbReference type="Pfam" id="PF01593">
    <property type="entry name" value="Amino_oxidase"/>
    <property type="match status" value="1"/>
</dbReference>
<sequence>MDHDVIIVGAGMAGLACARTLQAAGVDAVVFESADGPGGRVRTDLVDGFRMDRGFQILLTAYPELTRWFDLDTLDLRRFSPGARVWNGSRFHTVGDPLRRPMDLLPTITAPIGSVTDKLRLLKLIVSVRTGRASALLRRPDRSTAARLGEAGFSDKFVDTFLRPLFAGIQLDPQLEVSSRRFEMILRMLAVGSSAVPARGMGELSETLAAGLNDGSILFNSPVSEIKAGRALLSDGRTFSAKVFVVATDGPTASRLLPAVADPGSRAAAAVWFSMPEAPVRGRHILLDGTSSGPARNVAVMTEVSPLYASHGGALLVAAIPGCDALDPALEPTVRKQLAGWFGAGVADWETRRVDVISHGQPLQAPPFHPKQSVRVDESIWVCGDHRDTASIQGALYSGRRTAESVLVQLGV</sequence>